<evidence type="ECO:0000313" key="3">
    <source>
        <dbReference type="Proteomes" id="UP000199672"/>
    </source>
</evidence>
<dbReference type="OrthoDB" id="638836at2"/>
<protein>
    <recommendedName>
        <fullName evidence="4">Porin</fullName>
    </recommendedName>
</protein>
<dbReference type="AlphaFoldDB" id="A0A1I1PGH2"/>
<evidence type="ECO:0000313" key="2">
    <source>
        <dbReference type="EMBL" id="SFD08939.1"/>
    </source>
</evidence>
<keyword evidence="1" id="KW-0732">Signal</keyword>
<proteinExistence type="predicted"/>
<dbReference type="EMBL" id="FOMH01000004">
    <property type="protein sequence ID" value="SFD08939.1"/>
    <property type="molecule type" value="Genomic_DNA"/>
</dbReference>
<organism evidence="2 3">
    <name type="scientific">Flavobacterium phragmitis</name>
    <dbReference type="NCBI Taxonomy" id="739143"/>
    <lineage>
        <taxon>Bacteria</taxon>
        <taxon>Pseudomonadati</taxon>
        <taxon>Bacteroidota</taxon>
        <taxon>Flavobacteriia</taxon>
        <taxon>Flavobacteriales</taxon>
        <taxon>Flavobacteriaceae</taxon>
        <taxon>Flavobacterium</taxon>
    </lineage>
</organism>
<evidence type="ECO:0008006" key="4">
    <source>
        <dbReference type="Google" id="ProtNLM"/>
    </source>
</evidence>
<feature type="chain" id="PRO_5011784351" description="Porin" evidence="1">
    <location>
        <begin position="20"/>
        <end position="483"/>
    </location>
</feature>
<reference evidence="3" key="1">
    <citation type="submission" date="2016-10" db="EMBL/GenBank/DDBJ databases">
        <authorList>
            <person name="Varghese N."/>
            <person name="Submissions S."/>
        </authorList>
    </citation>
    <scope>NUCLEOTIDE SEQUENCE [LARGE SCALE GENOMIC DNA]</scope>
    <source>
        <strain evidence="3">CGMCC 1.10370</strain>
    </source>
</reference>
<keyword evidence="3" id="KW-1185">Reference proteome</keyword>
<dbReference type="Proteomes" id="UP000199672">
    <property type="component" value="Unassembled WGS sequence"/>
</dbReference>
<dbReference type="RefSeq" id="WP_091492534.1">
    <property type="nucleotide sequence ID" value="NZ_FOMH01000004.1"/>
</dbReference>
<dbReference type="Gene3D" id="2.40.160.10">
    <property type="entry name" value="Porin"/>
    <property type="match status" value="1"/>
</dbReference>
<sequence length="483" mass="53585">MKKIYVLFITLISTFAVNAQVSFGNMQNQISRGKDGINVFDVQKDTREFKGLSIDLGGAFNMDFQATNSFNDQPASITTTTNTATGTTVRSITGYRLMNTENNFTLPAADMYIGAQLFDGVRVNLDVYLASRHHNDSYVKGGYLQIDKLDFIKKDFLADFMKYATIKIGQMENNFGDAHFRGSDNGNTIRNAFVGNNVMYSFTTEMGMEVYYNRNGLVSMLGVTNGNLNQSNEEVFYTAGPNTNTTHSPSILAKLGYDKQLNEDLRVRLTGSLYHNANLGNANIYSANRSGFGYWGILNNNAYKNTITKTDANGTVISTTTTDVATTFSKTSTPEATFNPNFKNWATTYMINPFVKYKGLEFFGTIELASGGDKAGTDDKRTANQYASELIYRFGNTEQFYIGGKYNTVSGKLSNADAKKVTVDKFEASAGWFMTKNILAKLNYVNQKYKDYSQFTGDPATGNLNNFYGGKFEGLVFEATIAF</sequence>
<name>A0A1I1PGH2_9FLAO</name>
<accession>A0A1I1PGH2</accession>
<dbReference type="STRING" id="739143.SAMN05216297_104143"/>
<dbReference type="InterPro" id="IPR023614">
    <property type="entry name" value="Porin_dom_sf"/>
</dbReference>
<evidence type="ECO:0000256" key="1">
    <source>
        <dbReference type="SAM" id="SignalP"/>
    </source>
</evidence>
<gene>
    <name evidence="2" type="ORF">SAMN05216297_104143</name>
</gene>
<feature type="signal peptide" evidence="1">
    <location>
        <begin position="1"/>
        <end position="19"/>
    </location>
</feature>